<gene>
    <name evidence="1" type="ORF">HAX54_039319</name>
</gene>
<organism evidence="1 2">
    <name type="scientific">Datura stramonium</name>
    <name type="common">Jimsonweed</name>
    <name type="synonym">Common thornapple</name>
    <dbReference type="NCBI Taxonomy" id="4076"/>
    <lineage>
        <taxon>Eukaryota</taxon>
        <taxon>Viridiplantae</taxon>
        <taxon>Streptophyta</taxon>
        <taxon>Embryophyta</taxon>
        <taxon>Tracheophyta</taxon>
        <taxon>Spermatophyta</taxon>
        <taxon>Magnoliopsida</taxon>
        <taxon>eudicotyledons</taxon>
        <taxon>Gunneridae</taxon>
        <taxon>Pentapetalae</taxon>
        <taxon>asterids</taxon>
        <taxon>lamiids</taxon>
        <taxon>Solanales</taxon>
        <taxon>Solanaceae</taxon>
        <taxon>Solanoideae</taxon>
        <taxon>Datureae</taxon>
        <taxon>Datura</taxon>
    </lineage>
</organism>
<protein>
    <submittedName>
        <fullName evidence="1">Uncharacterized protein</fullName>
    </submittedName>
</protein>
<sequence>MVVLIICPYPEASGSDSVRASRRADGLEWLEFETVIVSLVAATGLEQCASTVLEPVGPSYEKPLDDDVPMSEHIVHNIEKYNDDEGENFMLEHDMERRTLDLIRRDDEDERAND</sequence>
<dbReference type="Proteomes" id="UP000823775">
    <property type="component" value="Unassembled WGS sequence"/>
</dbReference>
<dbReference type="EMBL" id="JACEIK010005439">
    <property type="protein sequence ID" value="MCE0481517.1"/>
    <property type="molecule type" value="Genomic_DNA"/>
</dbReference>
<reference evidence="1 2" key="1">
    <citation type="journal article" date="2021" name="BMC Genomics">
        <title>Datura genome reveals duplications of psychoactive alkaloid biosynthetic genes and high mutation rate following tissue culture.</title>
        <authorList>
            <person name="Rajewski A."/>
            <person name="Carter-House D."/>
            <person name="Stajich J."/>
            <person name="Litt A."/>
        </authorList>
    </citation>
    <scope>NUCLEOTIDE SEQUENCE [LARGE SCALE GENOMIC DNA]</scope>
    <source>
        <strain evidence="1">AR-01</strain>
    </source>
</reference>
<comment type="caution">
    <text evidence="1">The sequence shown here is derived from an EMBL/GenBank/DDBJ whole genome shotgun (WGS) entry which is preliminary data.</text>
</comment>
<proteinExistence type="predicted"/>
<evidence type="ECO:0000313" key="2">
    <source>
        <dbReference type="Proteomes" id="UP000823775"/>
    </source>
</evidence>
<evidence type="ECO:0000313" key="1">
    <source>
        <dbReference type="EMBL" id="MCE0481517.1"/>
    </source>
</evidence>
<name>A0ABS8VMW1_DATST</name>
<keyword evidence="2" id="KW-1185">Reference proteome</keyword>
<accession>A0ABS8VMW1</accession>